<evidence type="ECO:0000256" key="1">
    <source>
        <dbReference type="ARBA" id="ARBA00005952"/>
    </source>
</evidence>
<dbReference type="InterPro" id="IPR035926">
    <property type="entry name" value="NusB-like_sf"/>
</dbReference>
<keyword evidence="2" id="KW-0889">Transcription antitermination</keyword>
<feature type="compositionally biased region" description="Polar residues" evidence="6">
    <location>
        <begin position="155"/>
        <end position="167"/>
    </location>
</feature>
<dbReference type="GO" id="GO:0003723">
    <property type="term" value="F:RNA binding"/>
    <property type="evidence" value="ECO:0007669"/>
    <property type="project" value="UniProtKB-KW"/>
</dbReference>
<organism evidence="8">
    <name type="scientific">freshwater metagenome</name>
    <dbReference type="NCBI Taxonomy" id="449393"/>
    <lineage>
        <taxon>unclassified sequences</taxon>
        <taxon>metagenomes</taxon>
        <taxon>ecological metagenomes</taxon>
    </lineage>
</organism>
<dbReference type="PANTHER" id="PTHR11078:SF3">
    <property type="entry name" value="ANTITERMINATION NUSB DOMAIN-CONTAINING PROTEIN"/>
    <property type="match status" value="1"/>
</dbReference>
<evidence type="ECO:0000259" key="7">
    <source>
        <dbReference type="Pfam" id="PF01029"/>
    </source>
</evidence>
<evidence type="ECO:0000256" key="3">
    <source>
        <dbReference type="ARBA" id="ARBA00022884"/>
    </source>
</evidence>
<dbReference type="GO" id="GO:0031564">
    <property type="term" value="P:transcription antitermination"/>
    <property type="evidence" value="ECO:0007669"/>
    <property type="project" value="UniProtKB-KW"/>
</dbReference>
<dbReference type="Gene3D" id="1.10.940.10">
    <property type="entry name" value="NusB-like"/>
    <property type="match status" value="1"/>
</dbReference>
<dbReference type="GO" id="GO:0005829">
    <property type="term" value="C:cytosol"/>
    <property type="evidence" value="ECO:0007669"/>
    <property type="project" value="TreeGrafter"/>
</dbReference>
<keyword evidence="5" id="KW-0804">Transcription</keyword>
<dbReference type="HAMAP" id="MF_00073">
    <property type="entry name" value="NusB"/>
    <property type="match status" value="1"/>
</dbReference>
<comment type="similarity">
    <text evidence="1">Belongs to the NusB family.</text>
</comment>
<dbReference type="GO" id="GO:0006353">
    <property type="term" value="P:DNA-templated transcription termination"/>
    <property type="evidence" value="ECO:0007669"/>
    <property type="project" value="InterPro"/>
</dbReference>
<dbReference type="PANTHER" id="PTHR11078">
    <property type="entry name" value="N UTILIZATION SUBSTANCE PROTEIN B-RELATED"/>
    <property type="match status" value="1"/>
</dbReference>
<name>A0A6J7DZX1_9ZZZZ</name>
<feature type="domain" description="NusB/RsmB/TIM44" evidence="7">
    <location>
        <begin position="6"/>
        <end position="132"/>
    </location>
</feature>
<proteinExistence type="inferred from homology"/>
<evidence type="ECO:0000256" key="4">
    <source>
        <dbReference type="ARBA" id="ARBA00023015"/>
    </source>
</evidence>
<dbReference type="Pfam" id="PF01029">
    <property type="entry name" value="NusB"/>
    <property type="match status" value="1"/>
</dbReference>
<evidence type="ECO:0000256" key="2">
    <source>
        <dbReference type="ARBA" id="ARBA00022814"/>
    </source>
</evidence>
<accession>A0A6J7DZX1</accession>
<evidence type="ECO:0000256" key="5">
    <source>
        <dbReference type="ARBA" id="ARBA00023163"/>
    </source>
</evidence>
<dbReference type="SUPFAM" id="SSF48013">
    <property type="entry name" value="NusB-like"/>
    <property type="match status" value="1"/>
</dbReference>
<gene>
    <name evidence="8" type="ORF">UFOPK3402_00920</name>
</gene>
<dbReference type="NCBIfam" id="TIGR01951">
    <property type="entry name" value="nusB"/>
    <property type="match status" value="1"/>
</dbReference>
<protein>
    <submittedName>
        <fullName evidence="8">Unannotated protein</fullName>
    </submittedName>
</protein>
<dbReference type="InterPro" id="IPR006027">
    <property type="entry name" value="NusB_RsmB_TIM44"/>
</dbReference>
<evidence type="ECO:0000256" key="6">
    <source>
        <dbReference type="SAM" id="MobiDB-lite"/>
    </source>
</evidence>
<feature type="region of interest" description="Disordered" evidence="6">
    <location>
        <begin position="145"/>
        <end position="167"/>
    </location>
</feature>
<keyword evidence="4" id="KW-0805">Transcription regulation</keyword>
<keyword evidence="3" id="KW-0694">RNA-binding</keyword>
<evidence type="ECO:0000313" key="8">
    <source>
        <dbReference type="EMBL" id="CAB4875268.1"/>
    </source>
</evidence>
<dbReference type="AlphaFoldDB" id="A0A6J7DZX1"/>
<dbReference type="InterPro" id="IPR011605">
    <property type="entry name" value="NusB_fam"/>
</dbReference>
<reference evidence="8" key="1">
    <citation type="submission" date="2020-05" db="EMBL/GenBank/DDBJ databases">
        <authorList>
            <person name="Chiriac C."/>
            <person name="Salcher M."/>
            <person name="Ghai R."/>
            <person name="Kavagutti S V."/>
        </authorList>
    </citation>
    <scope>NUCLEOTIDE SEQUENCE</scope>
</reference>
<sequence length="167" mass="18002">MSARSKARKRALDVLYEADMRGISARGVLTSQVDRRSDTGDPALNEYVTDLVDGVGAHRDHIDELLSSYSMGWTLERMPAVDRSILRVGCYEILWRDDIPDSVAISEAVILAQDLSTEESATFVNGLLGRLADVKGRLRITPDVIADDAPGATGDSPSPATGDSPSQ</sequence>
<dbReference type="EMBL" id="CAFBLS010000100">
    <property type="protein sequence ID" value="CAB4875268.1"/>
    <property type="molecule type" value="Genomic_DNA"/>
</dbReference>